<sequence>MAGRALTCRHCDGTRFGVRRIKLNTSGAEFFGFAWANRESLGFICDGCGCIEEFLEGVIETFRA</sequence>
<dbReference type="GO" id="GO:0003677">
    <property type="term" value="F:DNA binding"/>
    <property type="evidence" value="ECO:0007669"/>
    <property type="project" value="UniProtKB-KW"/>
</dbReference>
<proteinExistence type="predicted"/>
<reference evidence="1 2" key="1">
    <citation type="submission" date="2013-08" db="EMBL/GenBank/DDBJ databases">
        <title>The genome sequence of Knoellia subterranea.</title>
        <authorList>
            <person name="Zhu W."/>
            <person name="Wang G."/>
        </authorList>
    </citation>
    <scope>NUCLEOTIDE SEQUENCE [LARGE SCALE GENOMIC DNA]</scope>
    <source>
        <strain evidence="1 2">KCTC 19937</strain>
    </source>
</reference>
<organism evidence="1 2">
    <name type="scientific">Knoellia subterranea KCTC 19937</name>
    <dbReference type="NCBI Taxonomy" id="1385521"/>
    <lineage>
        <taxon>Bacteria</taxon>
        <taxon>Bacillati</taxon>
        <taxon>Actinomycetota</taxon>
        <taxon>Actinomycetes</taxon>
        <taxon>Micrococcales</taxon>
        <taxon>Intrasporangiaceae</taxon>
        <taxon>Knoellia</taxon>
    </lineage>
</organism>
<dbReference type="Proteomes" id="UP000030011">
    <property type="component" value="Unassembled WGS sequence"/>
</dbReference>
<dbReference type="eggNOG" id="ENOG5030W0C">
    <property type="taxonomic scope" value="Bacteria"/>
</dbReference>
<keyword evidence="2" id="KW-1185">Reference proteome</keyword>
<name>A0A0A0JPD0_9MICO</name>
<accession>A0A0A0JPD0</accession>
<keyword evidence="1" id="KW-0238">DNA-binding</keyword>
<gene>
    <name evidence="1" type="ORF">N803_13775</name>
</gene>
<evidence type="ECO:0000313" key="2">
    <source>
        <dbReference type="Proteomes" id="UP000030011"/>
    </source>
</evidence>
<dbReference type="AlphaFoldDB" id="A0A0A0JPD0"/>
<dbReference type="STRING" id="1385521.N803_13775"/>
<protein>
    <submittedName>
        <fullName evidence="1">DNA-binding protein</fullName>
    </submittedName>
</protein>
<comment type="caution">
    <text evidence="1">The sequence shown here is derived from an EMBL/GenBank/DDBJ whole genome shotgun (WGS) entry which is preliminary data.</text>
</comment>
<evidence type="ECO:0000313" key="1">
    <source>
        <dbReference type="EMBL" id="KGN37456.1"/>
    </source>
</evidence>
<dbReference type="EMBL" id="AVPK01000005">
    <property type="protein sequence ID" value="KGN37456.1"/>
    <property type="molecule type" value="Genomic_DNA"/>
</dbReference>